<dbReference type="AlphaFoldDB" id="A0A843W0Z7"/>
<comment type="caution">
    <text evidence="2">The sequence shown here is derived from an EMBL/GenBank/DDBJ whole genome shotgun (WGS) entry which is preliminary data.</text>
</comment>
<reference evidence="2" key="1">
    <citation type="submission" date="2017-07" db="EMBL/GenBank/DDBJ databases">
        <title>Taro Niue Genome Assembly and Annotation.</title>
        <authorList>
            <person name="Atibalentja N."/>
            <person name="Keating K."/>
            <person name="Fields C.J."/>
        </authorList>
    </citation>
    <scope>NUCLEOTIDE SEQUENCE</scope>
    <source>
        <strain evidence="2">Niue_2</strain>
        <tissue evidence="2">Leaf</tissue>
    </source>
</reference>
<dbReference type="EMBL" id="NMUH01003033">
    <property type="protein sequence ID" value="MQM03432.1"/>
    <property type="molecule type" value="Genomic_DNA"/>
</dbReference>
<accession>A0A843W0Z7</accession>
<feature type="region of interest" description="Disordered" evidence="1">
    <location>
        <begin position="68"/>
        <end position="93"/>
    </location>
</feature>
<gene>
    <name evidence="2" type="ORF">Taro_036212</name>
</gene>
<feature type="compositionally biased region" description="Basic and acidic residues" evidence="1">
    <location>
        <begin position="127"/>
        <end position="148"/>
    </location>
</feature>
<evidence type="ECO:0000256" key="1">
    <source>
        <dbReference type="SAM" id="MobiDB-lite"/>
    </source>
</evidence>
<feature type="region of interest" description="Disordered" evidence="1">
    <location>
        <begin position="123"/>
        <end position="228"/>
    </location>
</feature>
<feature type="region of interest" description="Disordered" evidence="1">
    <location>
        <begin position="17"/>
        <end position="40"/>
    </location>
</feature>
<feature type="compositionally biased region" description="Low complexity" evidence="1">
    <location>
        <begin position="217"/>
        <end position="227"/>
    </location>
</feature>
<feature type="compositionally biased region" description="Gly residues" evidence="1">
    <location>
        <begin position="192"/>
        <end position="204"/>
    </location>
</feature>
<organism evidence="2 3">
    <name type="scientific">Colocasia esculenta</name>
    <name type="common">Wild taro</name>
    <name type="synonym">Arum esculentum</name>
    <dbReference type="NCBI Taxonomy" id="4460"/>
    <lineage>
        <taxon>Eukaryota</taxon>
        <taxon>Viridiplantae</taxon>
        <taxon>Streptophyta</taxon>
        <taxon>Embryophyta</taxon>
        <taxon>Tracheophyta</taxon>
        <taxon>Spermatophyta</taxon>
        <taxon>Magnoliopsida</taxon>
        <taxon>Liliopsida</taxon>
        <taxon>Araceae</taxon>
        <taxon>Aroideae</taxon>
        <taxon>Colocasieae</taxon>
        <taxon>Colocasia</taxon>
    </lineage>
</organism>
<name>A0A843W0Z7_COLES</name>
<feature type="compositionally biased region" description="Low complexity" evidence="1">
    <location>
        <begin position="75"/>
        <end position="91"/>
    </location>
</feature>
<feature type="compositionally biased region" description="Basic and acidic residues" evidence="1">
    <location>
        <begin position="161"/>
        <end position="170"/>
    </location>
</feature>
<evidence type="ECO:0000313" key="3">
    <source>
        <dbReference type="Proteomes" id="UP000652761"/>
    </source>
</evidence>
<proteinExistence type="predicted"/>
<sequence length="444" mass="47481">MTKENIIRLAKELARADPDPDQADFGLAGRGGVRPPSSSSLHCSTAAHLQGTAAAAAAQLGGGELAVGRRRRQVPKQQQREQGAAAGEGQQWRLQWGAGDSRSKGQQRQPFLPCSPFLPLLAVGEPSKGDHRGGADGGDWRGAVERRGTRPSSSSFLLDGDAAREGRRLSSDGSKAATAGAAAARASSSHSRGGGDGAYGGGWGQRRSTQAGMAVASSPPLLHLPSPVVGNTRQRRRIGEAQTTVTVAAELDQVHDIEGDYSEPKIIETQLDALQAEAAITFTRIVQAMNWREMTTSLMRDRAVHELKASLRDILFTDQLVEEGTSIGLRLLGRLPLSLWDSSSSEILPHCWVLLHDPLAFLRPTRDSKALAWLVLPHFRQYAEFVPYRNGSHMPLRYHHGFTAIQADSELANADTGSTAGITSKKYGDSTTGGKASNLVGVVR</sequence>
<evidence type="ECO:0000313" key="2">
    <source>
        <dbReference type="EMBL" id="MQM03432.1"/>
    </source>
</evidence>
<feature type="compositionally biased region" description="Low complexity" evidence="1">
    <location>
        <begin position="171"/>
        <end position="191"/>
    </location>
</feature>
<protein>
    <submittedName>
        <fullName evidence="2">Uncharacterized protein</fullName>
    </submittedName>
</protein>
<dbReference type="Proteomes" id="UP000652761">
    <property type="component" value="Unassembled WGS sequence"/>
</dbReference>
<keyword evidence="3" id="KW-1185">Reference proteome</keyword>